<dbReference type="InterPro" id="IPR036396">
    <property type="entry name" value="Cyt_P450_sf"/>
</dbReference>
<keyword evidence="3" id="KW-0349">Heme</keyword>
<dbReference type="PANTHER" id="PTHR24296">
    <property type="entry name" value="CYTOCHROME P450"/>
    <property type="match status" value="1"/>
</dbReference>
<evidence type="ECO:0000256" key="6">
    <source>
        <dbReference type="ARBA" id="ARBA00023004"/>
    </source>
</evidence>
<sequence length="230" mass="26469">MQPDQNESYVLECPILVTFFLPGPDNPFSFLIPPVEDYEETPSPDNPFSFLSPPFRTRLLSILASVAESDRVLNLQDVLERFTFDNVCKVAFNVDPACLVGDGTADSEFMRTFEDVAALSLWRFMSVFPMVWKAKKRLNVGTERKLRESISTVHQFANANIRSRLKSVTCLDESVNVVPTLQETMRRFVQGMSFDVDKPKIWNHQLLGEMLQQMRLKEEKTQKSRQKIIQ</sequence>
<accession>A0ABD1MR01</accession>
<dbReference type="Gene3D" id="1.10.630.10">
    <property type="entry name" value="Cytochrome P450"/>
    <property type="match status" value="1"/>
</dbReference>
<reference evidence="8 9" key="1">
    <citation type="submission" date="2024-08" db="EMBL/GenBank/DDBJ databases">
        <title>Insights into the chromosomal genome structure of Flemingia macrophylla.</title>
        <authorList>
            <person name="Ding Y."/>
            <person name="Zhao Y."/>
            <person name="Bi W."/>
            <person name="Wu M."/>
            <person name="Zhao G."/>
            <person name="Gong Y."/>
            <person name="Li W."/>
            <person name="Zhang P."/>
        </authorList>
    </citation>
    <scope>NUCLEOTIDE SEQUENCE [LARGE SCALE GENOMIC DNA]</scope>
    <source>
        <strain evidence="8">DYQJB</strain>
        <tissue evidence="8">Leaf</tissue>
    </source>
</reference>
<dbReference type="Proteomes" id="UP001603857">
    <property type="component" value="Unassembled WGS sequence"/>
</dbReference>
<evidence type="ECO:0000256" key="2">
    <source>
        <dbReference type="ARBA" id="ARBA00010617"/>
    </source>
</evidence>
<evidence type="ECO:0000256" key="4">
    <source>
        <dbReference type="ARBA" id="ARBA00022723"/>
    </source>
</evidence>
<dbReference type="GO" id="GO:0046872">
    <property type="term" value="F:metal ion binding"/>
    <property type="evidence" value="ECO:0007669"/>
    <property type="project" value="UniProtKB-KW"/>
</dbReference>
<gene>
    <name evidence="8" type="ORF">Fmac_012674</name>
</gene>
<evidence type="ECO:0000256" key="1">
    <source>
        <dbReference type="ARBA" id="ARBA00001971"/>
    </source>
</evidence>
<dbReference type="GO" id="GO:0004497">
    <property type="term" value="F:monooxygenase activity"/>
    <property type="evidence" value="ECO:0007669"/>
    <property type="project" value="UniProtKB-KW"/>
</dbReference>
<dbReference type="SUPFAM" id="SSF48264">
    <property type="entry name" value="Cytochrome P450"/>
    <property type="match status" value="1"/>
</dbReference>
<protein>
    <submittedName>
        <fullName evidence="8">Uncharacterized protein</fullName>
    </submittedName>
</protein>
<keyword evidence="6" id="KW-0408">Iron</keyword>
<comment type="cofactor">
    <cofactor evidence="1">
        <name>heme</name>
        <dbReference type="ChEBI" id="CHEBI:30413"/>
    </cofactor>
</comment>
<organism evidence="8 9">
    <name type="scientific">Flemingia macrophylla</name>
    <dbReference type="NCBI Taxonomy" id="520843"/>
    <lineage>
        <taxon>Eukaryota</taxon>
        <taxon>Viridiplantae</taxon>
        <taxon>Streptophyta</taxon>
        <taxon>Embryophyta</taxon>
        <taxon>Tracheophyta</taxon>
        <taxon>Spermatophyta</taxon>
        <taxon>Magnoliopsida</taxon>
        <taxon>eudicotyledons</taxon>
        <taxon>Gunneridae</taxon>
        <taxon>Pentapetalae</taxon>
        <taxon>rosids</taxon>
        <taxon>fabids</taxon>
        <taxon>Fabales</taxon>
        <taxon>Fabaceae</taxon>
        <taxon>Papilionoideae</taxon>
        <taxon>50 kb inversion clade</taxon>
        <taxon>NPAAA clade</taxon>
        <taxon>indigoferoid/millettioid clade</taxon>
        <taxon>Phaseoleae</taxon>
        <taxon>Flemingia</taxon>
    </lineage>
</organism>
<dbReference type="EMBL" id="JBGMDY010000004">
    <property type="protein sequence ID" value="KAL2338228.1"/>
    <property type="molecule type" value="Genomic_DNA"/>
</dbReference>
<evidence type="ECO:0000256" key="7">
    <source>
        <dbReference type="ARBA" id="ARBA00023033"/>
    </source>
</evidence>
<evidence type="ECO:0000256" key="5">
    <source>
        <dbReference type="ARBA" id="ARBA00023002"/>
    </source>
</evidence>
<evidence type="ECO:0000256" key="3">
    <source>
        <dbReference type="ARBA" id="ARBA00022617"/>
    </source>
</evidence>
<keyword evidence="9" id="KW-1185">Reference proteome</keyword>
<comment type="similarity">
    <text evidence="2">Belongs to the cytochrome P450 family.</text>
</comment>
<dbReference type="AlphaFoldDB" id="A0ABD1MR01"/>
<keyword evidence="4" id="KW-0479">Metal-binding</keyword>
<proteinExistence type="inferred from homology"/>
<evidence type="ECO:0000313" key="8">
    <source>
        <dbReference type="EMBL" id="KAL2338228.1"/>
    </source>
</evidence>
<keyword evidence="7" id="KW-0503">Monooxygenase</keyword>
<keyword evidence="5" id="KW-0560">Oxidoreductase</keyword>
<comment type="caution">
    <text evidence="8">The sequence shown here is derived from an EMBL/GenBank/DDBJ whole genome shotgun (WGS) entry which is preliminary data.</text>
</comment>
<name>A0ABD1MR01_9FABA</name>
<evidence type="ECO:0000313" key="9">
    <source>
        <dbReference type="Proteomes" id="UP001603857"/>
    </source>
</evidence>